<dbReference type="Proteomes" id="UP000003022">
    <property type="component" value="Unassembled WGS sequence"/>
</dbReference>
<sequence>MFPSSCRVVPGSARVVPCGVFRSGRAVTARPGSVRRGCAVAAGERGGTEGAVPGEADPAGGRRDPVLGPVHDVVHEGVRADVLGRTEAASRPGPEGASGRRRTGARGAAARTTVATSERGGWRMSDSLQLGRVRDGRVD</sequence>
<protein>
    <submittedName>
        <fullName evidence="2">Uncharacterized protein</fullName>
    </submittedName>
</protein>
<dbReference type="STRING" id="996637.SGM_5067"/>
<name>F3NPZ2_9ACTN</name>
<dbReference type="EMBL" id="AEYX01000043">
    <property type="protein sequence ID" value="EGG44252.1"/>
    <property type="molecule type" value="Genomic_DNA"/>
</dbReference>
<feature type="compositionally biased region" description="Low complexity" evidence="1">
    <location>
        <begin position="105"/>
        <end position="116"/>
    </location>
</feature>
<feature type="region of interest" description="Disordered" evidence="1">
    <location>
        <begin position="44"/>
        <end position="69"/>
    </location>
</feature>
<reference evidence="2 3" key="1">
    <citation type="journal article" date="2011" name="J. Bacteriol.">
        <title>Draft genome sequence of the marine bacterium Streptomyces griseoaurantiacus M045, which produces novel manumycin-type antibiotics with a pABA core component.</title>
        <authorList>
            <person name="Li F."/>
            <person name="Jiang P."/>
            <person name="Zheng H."/>
            <person name="Wang S."/>
            <person name="Zhao G."/>
            <person name="Qin S."/>
            <person name="Liu Z."/>
        </authorList>
    </citation>
    <scope>NUCLEOTIDE SEQUENCE [LARGE SCALE GENOMIC DNA]</scope>
    <source>
        <strain evidence="2 3">M045</strain>
    </source>
</reference>
<evidence type="ECO:0000313" key="2">
    <source>
        <dbReference type="EMBL" id="EGG44252.1"/>
    </source>
</evidence>
<organism evidence="2 3">
    <name type="scientific">Streptomyces griseoaurantiacus M045</name>
    <dbReference type="NCBI Taxonomy" id="996637"/>
    <lineage>
        <taxon>Bacteria</taxon>
        <taxon>Bacillati</taxon>
        <taxon>Actinomycetota</taxon>
        <taxon>Actinomycetes</taxon>
        <taxon>Kitasatosporales</taxon>
        <taxon>Streptomycetaceae</taxon>
        <taxon>Streptomyces</taxon>
        <taxon>Streptomyces aurantiacus group</taxon>
    </lineage>
</organism>
<proteinExistence type="predicted"/>
<evidence type="ECO:0000313" key="3">
    <source>
        <dbReference type="Proteomes" id="UP000003022"/>
    </source>
</evidence>
<comment type="caution">
    <text evidence="2">The sequence shown here is derived from an EMBL/GenBank/DDBJ whole genome shotgun (WGS) entry which is preliminary data.</text>
</comment>
<accession>F3NPZ2</accession>
<evidence type="ECO:0000256" key="1">
    <source>
        <dbReference type="SAM" id="MobiDB-lite"/>
    </source>
</evidence>
<gene>
    <name evidence="2" type="ORF">SGM_5067</name>
</gene>
<keyword evidence="3" id="KW-1185">Reference proteome</keyword>
<dbReference type="AlphaFoldDB" id="F3NPZ2"/>
<feature type="region of interest" description="Disordered" evidence="1">
    <location>
        <begin position="81"/>
        <end position="139"/>
    </location>
</feature>